<feature type="domain" description="Response regulatory" evidence="4">
    <location>
        <begin position="266"/>
        <end position="382"/>
    </location>
</feature>
<dbReference type="InterPro" id="IPR024186">
    <property type="entry name" value="Sig_transdc_resp-reg_PatA"/>
</dbReference>
<comment type="function">
    <text evidence="2">Controls heterocyst pattern formation.</text>
</comment>
<keyword evidence="2" id="KW-0902">Two-component regulatory system</keyword>
<dbReference type="GO" id="GO:0043158">
    <property type="term" value="P:heterocyst development"/>
    <property type="evidence" value="ECO:0007669"/>
    <property type="project" value="UniProtKB-KW"/>
</dbReference>
<dbReference type="Proteomes" id="UP000235036">
    <property type="component" value="Unassembled WGS sequence"/>
</dbReference>
<dbReference type="PANTHER" id="PTHR44591">
    <property type="entry name" value="STRESS RESPONSE REGULATOR PROTEIN 1"/>
    <property type="match status" value="1"/>
</dbReference>
<dbReference type="Pfam" id="PF00072">
    <property type="entry name" value="Response_reg"/>
    <property type="match status" value="1"/>
</dbReference>
<protein>
    <recommendedName>
        <fullName evidence="2">Protein PatA</fullName>
    </recommendedName>
</protein>
<keyword evidence="6" id="KW-1185">Reference proteome</keyword>
<reference evidence="5 6" key="1">
    <citation type="submission" date="2017-08" db="EMBL/GenBank/DDBJ databases">
        <title>Genomes of Fischerella (Mastigocladus) sp. strains.</title>
        <authorList>
            <person name="Miller S.R."/>
        </authorList>
    </citation>
    <scope>NUCLEOTIDE SEQUENCE [LARGE SCALE GENOMIC DNA]</scope>
    <source>
        <strain evidence="5 6">CCMEE 5323</strain>
    </source>
</reference>
<name>A0A2N6K704_FISMU</name>
<dbReference type="SUPFAM" id="SSF52172">
    <property type="entry name" value="CheY-like"/>
    <property type="match status" value="1"/>
</dbReference>
<evidence type="ECO:0000259" key="4">
    <source>
        <dbReference type="PROSITE" id="PS50110"/>
    </source>
</evidence>
<keyword evidence="1 3" id="KW-0597">Phosphoprotein</keyword>
<evidence type="ECO:0000256" key="2">
    <source>
        <dbReference type="PIRNR" id="PIRNR005897"/>
    </source>
</evidence>
<dbReference type="InterPro" id="IPR050595">
    <property type="entry name" value="Bact_response_regulator"/>
</dbReference>
<dbReference type="RefSeq" id="WP_102204919.1">
    <property type="nucleotide sequence ID" value="NZ_CAWNVR010000083.1"/>
</dbReference>
<dbReference type="InterPro" id="IPR025497">
    <property type="entry name" value="PatA-like_N"/>
</dbReference>
<dbReference type="AlphaFoldDB" id="A0A2N6K704"/>
<feature type="modified residue" description="4-aspartylphosphate" evidence="3">
    <location>
        <position position="315"/>
    </location>
</feature>
<dbReference type="PANTHER" id="PTHR44591:SF23">
    <property type="entry name" value="CHEY SUBFAMILY"/>
    <property type="match status" value="1"/>
</dbReference>
<dbReference type="InterPro" id="IPR001789">
    <property type="entry name" value="Sig_transdc_resp-reg_receiver"/>
</dbReference>
<comment type="subcellular location">
    <subcellularLocation>
        <location evidence="2">Cell septum</location>
    </subcellularLocation>
</comment>
<evidence type="ECO:0000256" key="1">
    <source>
        <dbReference type="ARBA" id="ARBA00022553"/>
    </source>
</evidence>
<evidence type="ECO:0000313" key="6">
    <source>
        <dbReference type="Proteomes" id="UP000235036"/>
    </source>
</evidence>
<comment type="caution">
    <text evidence="5">The sequence shown here is derived from an EMBL/GenBank/DDBJ whole genome shotgun (WGS) entry which is preliminary data.</text>
</comment>
<organism evidence="5 6">
    <name type="scientific">Fischerella muscicola CCMEE 5323</name>
    <dbReference type="NCBI Taxonomy" id="2019572"/>
    <lineage>
        <taxon>Bacteria</taxon>
        <taxon>Bacillati</taxon>
        <taxon>Cyanobacteriota</taxon>
        <taxon>Cyanophyceae</taxon>
        <taxon>Nostocales</taxon>
        <taxon>Hapalosiphonaceae</taxon>
        <taxon>Fischerella</taxon>
    </lineage>
</organism>
<dbReference type="GO" id="GO:0030428">
    <property type="term" value="C:cell septum"/>
    <property type="evidence" value="ECO:0007669"/>
    <property type="project" value="UniProtKB-SubCell"/>
</dbReference>
<comment type="induction">
    <text evidence="2">By nitrogen starvation.</text>
</comment>
<proteinExistence type="evidence at transcript level"/>
<dbReference type="PIRSF" id="PIRSF005897">
    <property type="entry name" value="RR_PatA"/>
    <property type="match status" value="1"/>
</dbReference>
<dbReference type="PROSITE" id="PS50110">
    <property type="entry name" value="RESPONSE_REGULATORY"/>
    <property type="match status" value="1"/>
</dbReference>
<dbReference type="SMART" id="SM00448">
    <property type="entry name" value="REC"/>
    <property type="match status" value="1"/>
</dbReference>
<dbReference type="EMBL" id="NRQW01000094">
    <property type="protein sequence ID" value="PLZ92901.1"/>
    <property type="molecule type" value="Genomic_DNA"/>
</dbReference>
<keyword evidence="2" id="KW-0364">Heterocyst</keyword>
<dbReference type="Pfam" id="PF14332">
    <property type="entry name" value="DUF4388"/>
    <property type="match status" value="1"/>
</dbReference>
<accession>A0A2N6K704</accession>
<evidence type="ECO:0000256" key="3">
    <source>
        <dbReference type="PROSITE-ProRule" id="PRU00169"/>
    </source>
</evidence>
<evidence type="ECO:0000313" key="5">
    <source>
        <dbReference type="EMBL" id="PLZ92901.1"/>
    </source>
</evidence>
<dbReference type="GO" id="GO:0000160">
    <property type="term" value="P:phosphorelay signal transduction system"/>
    <property type="evidence" value="ECO:0007669"/>
    <property type="project" value="UniProtKB-KW"/>
</dbReference>
<dbReference type="InterPro" id="IPR011006">
    <property type="entry name" value="CheY-like_superfamily"/>
</dbReference>
<gene>
    <name evidence="5" type="ORF">CEN44_04785</name>
</gene>
<dbReference type="Gene3D" id="3.40.50.2300">
    <property type="match status" value="1"/>
</dbReference>
<sequence length="393" mass="45545">MDCPQQMNVKNLLLEFLHFNQTQYSGALDITTSYRHKFRIYYHQGSIIWATGGIHPHRRLRRHMAQNFPQVDLQSLQWRWQNLSINNWDYQLLSTLHQMQKIEWSQVNTIVENTVTEILFDIIQQAHCTHVLCDRRSEVVLDAPIILTNTEIILRRTYQLWQNWAKADLATISPNLAPSLNQPEQLQYQVSQSVYKSFINLLNGNYTLRDIAIKIKQDILPITRYLLPHINQGKIQLKEVKDWYLNLSNNATTSVDKSLIQNRNRLVAYVDDSPQLGQILGKIIIDNGLRFLHIQDSTQALVNLIEQKPDLIFLDLMMPCTSGYEICAQLRKISFFANTPIIILTGSNGIFDRTRAKVVGSTDFLNKPIVVEQVMIMLNKYLPVQSFANLSKL</sequence>